<name>A0ABQ2F4Z2_9MICO</name>
<dbReference type="EMBL" id="BMLB01000002">
    <property type="protein sequence ID" value="GGK61116.1"/>
    <property type="molecule type" value="Genomic_DNA"/>
</dbReference>
<dbReference type="RefSeq" id="WP_022920809.1">
    <property type="nucleotide sequence ID" value="NZ_BMLB01000002.1"/>
</dbReference>
<reference evidence="2" key="1">
    <citation type="journal article" date="2019" name="Int. J. Syst. Evol. Microbiol.">
        <title>The Global Catalogue of Microorganisms (GCM) 10K type strain sequencing project: providing services to taxonomists for standard genome sequencing and annotation.</title>
        <authorList>
            <consortium name="The Broad Institute Genomics Platform"/>
            <consortium name="The Broad Institute Genome Sequencing Center for Infectious Disease"/>
            <person name="Wu L."/>
            <person name="Ma J."/>
        </authorList>
    </citation>
    <scope>NUCLEOTIDE SEQUENCE [LARGE SCALE GENOMIC DNA]</scope>
    <source>
        <strain evidence="2">CGMCC 1.5362</strain>
    </source>
</reference>
<evidence type="ECO:0000313" key="1">
    <source>
        <dbReference type="EMBL" id="GGK61116.1"/>
    </source>
</evidence>
<protein>
    <recommendedName>
        <fullName evidence="3">Copper chaperone PCu(A)C</fullName>
    </recommendedName>
</protein>
<sequence length="180" mass="19099">MALLPLAGCTSLGAASTDGPLPTPHDHGYGGFHVAVGEPVTDTFEVLLNHGDKPARITSVELVDTPRQLRLVDALIGGGRTESHQFEPQFPPTHDALGPLVPAEGAVLQPEKAQEAEGGALTGYLLVMGLEVTQPGKWVRGGYRVAYEVEGRPYSLEVVAEVTLCTDDFLEPDGTCPMEE</sequence>
<evidence type="ECO:0008006" key="3">
    <source>
        <dbReference type="Google" id="ProtNLM"/>
    </source>
</evidence>
<proteinExistence type="predicted"/>
<dbReference type="Proteomes" id="UP000662111">
    <property type="component" value="Unassembled WGS sequence"/>
</dbReference>
<keyword evidence="2" id="KW-1185">Reference proteome</keyword>
<evidence type="ECO:0000313" key="2">
    <source>
        <dbReference type="Proteomes" id="UP000662111"/>
    </source>
</evidence>
<organism evidence="1 2">
    <name type="scientific">Ornithinimicrobium pekingense</name>
    <dbReference type="NCBI Taxonomy" id="384677"/>
    <lineage>
        <taxon>Bacteria</taxon>
        <taxon>Bacillati</taxon>
        <taxon>Actinomycetota</taxon>
        <taxon>Actinomycetes</taxon>
        <taxon>Micrococcales</taxon>
        <taxon>Ornithinimicrobiaceae</taxon>
        <taxon>Ornithinimicrobium</taxon>
    </lineage>
</organism>
<comment type="caution">
    <text evidence="1">The sequence shown here is derived from an EMBL/GenBank/DDBJ whole genome shotgun (WGS) entry which is preliminary data.</text>
</comment>
<accession>A0ABQ2F4Z2</accession>
<gene>
    <name evidence="1" type="ORF">GCM10011509_06770</name>
</gene>